<evidence type="ECO:0000259" key="2">
    <source>
        <dbReference type="PROSITE" id="PS50987"/>
    </source>
</evidence>
<reference evidence="3" key="1">
    <citation type="submission" date="2021-01" db="EMBL/GenBank/DDBJ databases">
        <title>Whole genome shotgun sequence of Actinoplanes tereljensis NBRC 105297.</title>
        <authorList>
            <person name="Komaki H."/>
            <person name="Tamura T."/>
        </authorList>
    </citation>
    <scope>NUCLEOTIDE SEQUENCE</scope>
    <source>
        <strain evidence="3">NBRC 105297</strain>
    </source>
</reference>
<dbReference type="Proteomes" id="UP000623608">
    <property type="component" value="Unassembled WGS sequence"/>
</dbReference>
<dbReference type="EMBL" id="BOMY01000007">
    <property type="protein sequence ID" value="GIF18326.1"/>
    <property type="molecule type" value="Genomic_DNA"/>
</dbReference>
<dbReference type="InterPro" id="IPR013538">
    <property type="entry name" value="ASHA1/2-like_C"/>
</dbReference>
<comment type="similarity">
    <text evidence="1">Belongs to the AHA1 family.</text>
</comment>
<dbReference type="PRINTS" id="PR00778">
    <property type="entry name" value="HTHARSR"/>
</dbReference>
<proteinExistence type="inferred from homology"/>
<dbReference type="NCBIfam" id="NF033788">
    <property type="entry name" value="HTH_metalloreg"/>
    <property type="match status" value="1"/>
</dbReference>
<organism evidence="3 4">
    <name type="scientific">Paractinoplanes tereljensis</name>
    <dbReference type="NCBI Taxonomy" id="571912"/>
    <lineage>
        <taxon>Bacteria</taxon>
        <taxon>Bacillati</taxon>
        <taxon>Actinomycetota</taxon>
        <taxon>Actinomycetes</taxon>
        <taxon>Micromonosporales</taxon>
        <taxon>Micromonosporaceae</taxon>
        <taxon>Paractinoplanes</taxon>
    </lineage>
</organism>
<dbReference type="CDD" id="cd08893">
    <property type="entry name" value="SRPBCC_CalC_Aha1-like_GntR-HTH"/>
    <property type="match status" value="1"/>
</dbReference>
<dbReference type="GO" id="GO:0003700">
    <property type="term" value="F:DNA-binding transcription factor activity"/>
    <property type="evidence" value="ECO:0007669"/>
    <property type="project" value="InterPro"/>
</dbReference>
<gene>
    <name evidence="3" type="ORF">Ate02nite_10560</name>
</gene>
<dbReference type="PANTHER" id="PTHR38600:SF1">
    <property type="entry name" value="TRANSCRIPTIONAL REGULATORY PROTEIN"/>
    <property type="match status" value="1"/>
</dbReference>
<protein>
    <submittedName>
        <fullName evidence="3">Transcriptional regulator, ArsR family protein</fullName>
    </submittedName>
</protein>
<dbReference type="Pfam" id="PF12840">
    <property type="entry name" value="HTH_20"/>
    <property type="match status" value="1"/>
</dbReference>
<dbReference type="SUPFAM" id="SSF55961">
    <property type="entry name" value="Bet v1-like"/>
    <property type="match status" value="1"/>
</dbReference>
<dbReference type="CDD" id="cd00090">
    <property type="entry name" value="HTH_ARSR"/>
    <property type="match status" value="1"/>
</dbReference>
<dbReference type="AlphaFoldDB" id="A0A919NHZ4"/>
<dbReference type="RefSeq" id="WP_239147133.1">
    <property type="nucleotide sequence ID" value="NZ_BOMY01000007.1"/>
</dbReference>
<dbReference type="SMART" id="SM00418">
    <property type="entry name" value="HTH_ARSR"/>
    <property type="match status" value="1"/>
</dbReference>
<feature type="domain" description="HTH arsR-type" evidence="2">
    <location>
        <begin position="1"/>
        <end position="89"/>
    </location>
</feature>
<dbReference type="PANTHER" id="PTHR38600">
    <property type="entry name" value="TRANSCRIPTIONAL REGULATORY PROTEIN"/>
    <property type="match status" value="1"/>
</dbReference>
<dbReference type="SUPFAM" id="SSF46785">
    <property type="entry name" value="Winged helix' DNA-binding domain"/>
    <property type="match status" value="1"/>
</dbReference>
<dbReference type="InterPro" id="IPR001845">
    <property type="entry name" value="HTH_ArsR_DNA-bd_dom"/>
</dbReference>
<dbReference type="Gene3D" id="3.30.530.20">
    <property type="match status" value="1"/>
</dbReference>
<dbReference type="InterPro" id="IPR036390">
    <property type="entry name" value="WH_DNA-bd_sf"/>
</dbReference>
<dbReference type="InterPro" id="IPR023393">
    <property type="entry name" value="START-like_dom_sf"/>
</dbReference>
<evidence type="ECO:0000313" key="3">
    <source>
        <dbReference type="EMBL" id="GIF18326.1"/>
    </source>
</evidence>
<dbReference type="InterPro" id="IPR036388">
    <property type="entry name" value="WH-like_DNA-bd_sf"/>
</dbReference>
<keyword evidence="4" id="KW-1185">Reference proteome</keyword>
<accession>A0A919NHZ4</accession>
<sequence>MSDAVFKALADPTRRRLLDSLRRADGQTLGQLCGQVEMARQSVTQHLAVLEEASLISTVRHGREKLHYLNPVPIHDMQQRWLAPFDQSRLNALAAIKQNAEEPDMKPSFVYVTYIESTPERVWHALTDADLTAEYWGHSNISDWQPGSRWEHRRVDGSAIVDCVGRVLESTPPTRLVITFEDPSDPAAGTPEAADPSTVTFTVEPYHDIVRLTVTHENLVGDDELHAISAGWPAVMANLKSKLETGHVLPQAPWEMHAELRDAQMARHDSEIARR</sequence>
<dbReference type="InterPro" id="IPR011991">
    <property type="entry name" value="ArsR-like_HTH"/>
</dbReference>
<name>A0A919NHZ4_9ACTN</name>
<dbReference type="PROSITE" id="PS50987">
    <property type="entry name" value="HTH_ARSR_2"/>
    <property type="match status" value="1"/>
</dbReference>
<dbReference type="Gene3D" id="1.10.10.10">
    <property type="entry name" value="Winged helix-like DNA-binding domain superfamily/Winged helix DNA-binding domain"/>
    <property type="match status" value="1"/>
</dbReference>
<evidence type="ECO:0000313" key="4">
    <source>
        <dbReference type="Proteomes" id="UP000623608"/>
    </source>
</evidence>
<comment type="caution">
    <text evidence="3">The sequence shown here is derived from an EMBL/GenBank/DDBJ whole genome shotgun (WGS) entry which is preliminary data.</text>
</comment>
<dbReference type="Pfam" id="PF08327">
    <property type="entry name" value="AHSA1"/>
    <property type="match status" value="1"/>
</dbReference>
<evidence type="ECO:0000256" key="1">
    <source>
        <dbReference type="ARBA" id="ARBA00006817"/>
    </source>
</evidence>